<evidence type="ECO:0000313" key="3">
    <source>
        <dbReference type="EMBL" id="CAL6061425.1"/>
    </source>
</evidence>
<feature type="region of interest" description="Disordered" evidence="1">
    <location>
        <begin position="14"/>
        <end position="44"/>
    </location>
</feature>
<keyword evidence="4" id="KW-1185">Reference proteome</keyword>
<evidence type="ECO:0000313" key="4">
    <source>
        <dbReference type="Proteomes" id="UP001642409"/>
    </source>
</evidence>
<evidence type="ECO:0000313" key="2">
    <source>
        <dbReference type="EMBL" id="CAI9918138.1"/>
    </source>
</evidence>
<comment type="caution">
    <text evidence="2">The sequence shown here is derived from an EMBL/GenBank/DDBJ whole genome shotgun (WGS) entry which is preliminary data.</text>
</comment>
<evidence type="ECO:0000256" key="1">
    <source>
        <dbReference type="SAM" id="MobiDB-lite"/>
    </source>
</evidence>
<dbReference type="Proteomes" id="UP001642409">
    <property type="component" value="Unassembled WGS sequence"/>
</dbReference>
<reference evidence="3 4" key="2">
    <citation type="submission" date="2024-07" db="EMBL/GenBank/DDBJ databases">
        <authorList>
            <person name="Akdeniz Z."/>
        </authorList>
    </citation>
    <scope>NUCLEOTIDE SEQUENCE [LARGE SCALE GENOMIC DNA]</scope>
</reference>
<accession>A0AA86NFF7</accession>
<gene>
    <name evidence="3" type="ORF">HINF_LOCUS49700</name>
    <name evidence="2" type="ORF">HINF_LOCUS5783</name>
</gene>
<name>A0AA86NFF7_9EUKA</name>
<feature type="compositionally biased region" description="Polar residues" evidence="1">
    <location>
        <begin position="24"/>
        <end position="44"/>
    </location>
</feature>
<protein>
    <submittedName>
        <fullName evidence="3">Hypothetical_protein</fullName>
    </submittedName>
</protein>
<proteinExistence type="predicted"/>
<dbReference type="EMBL" id="CAXDID020000235">
    <property type="protein sequence ID" value="CAL6061425.1"/>
    <property type="molecule type" value="Genomic_DNA"/>
</dbReference>
<dbReference type="AlphaFoldDB" id="A0AA86NFF7"/>
<organism evidence="2">
    <name type="scientific">Hexamita inflata</name>
    <dbReference type="NCBI Taxonomy" id="28002"/>
    <lineage>
        <taxon>Eukaryota</taxon>
        <taxon>Metamonada</taxon>
        <taxon>Diplomonadida</taxon>
        <taxon>Hexamitidae</taxon>
        <taxon>Hexamitinae</taxon>
        <taxon>Hexamita</taxon>
    </lineage>
</organism>
<reference evidence="2" key="1">
    <citation type="submission" date="2023-06" db="EMBL/GenBank/DDBJ databases">
        <authorList>
            <person name="Kurt Z."/>
        </authorList>
    </citation>
    <scope>NUCLEOTIDE SEQUENCE</scope>
</reference>
<sequence>MNWNFKCWDTTNELGPEQMERQSSRGNRNKPTCSTQSTVSRVQTGETTNYHSNSKITLTIENRYGMIINSLNNIQDEKFLAKKLCFQLNASKLTANKHYGQCPTFYAKT</sequence>
<dbReference type="EMBL" id="CATOUU010000153">
    <property type="protein sequence ID" value="CAI9918138.1"/>
    <property type="molecule type" value="Genomic_DNA"/>
</dbReference>